<sequence>MNEQEFELTEEGKREVQYFITECKAKRKEVLDNAGDTIKHTSIPTEEEILNDLNSQEDVDECGYDACWGVTDNYGMKIFLEYGIHFI</sequence>
<name>A0A6N2S9U8_ANAHA</name>
<dbReference type="AlphaFoldDB" id="A0A6N2S9U8"/>
<gene>
    <name evidence="1" type="ORF">AHLFYP4_00818</name>
</gene>
<dbReference type="RefSeq" id="WP_156723034.1">
    <property type="nucleotide sequence ID" value="NZ_CACRSX010000018.1"/>
</dbReference>
<proteinExistence type="predicted"/>
<reference evidence="1" key="1">
    <citation type="submission" date="2019-11" db="EMBL/GenBank/DDBJ databases">
        <authorList>
            <person name="Feng L."/>
        </authorList>
    </citation>
    <scope>NUCLEOTIDE SEQUENCE</scope>
    <source>
        <strain evidence="1">AhadrusLFYP4</strain>
    </source>
</reference>
<dbReference type="EMBL" id="CACRSX010000018">
    <property type="protein sequence ID" value="VYS89674.1"/>
    <property type="molecule type" value="Genomic_DNA"/>
</dbReference>
<protein>
    <submittedName>
        <fullName evidence="1">Uncharacterized protein</fullName>
    </submittedName>
</protein>
<evidence type="ECO:0000313" key="1">
    <source>
        <dbReference type="EMBL" id="VYS89674.1"/>
    </source>
</evidence>
<accession>A0A6N2S9U8</accession>
<organism evidence="1">
    <name type="scientific">Anaerostipes hadrus</name>
    <dbReference type="NCBI Taxonomy" id="649756"/>
    <lineage>
        <taxon>Bacteria</taxon>
        <taxon>Bacillati</taxon>
        <taxon>Bacillota</taxon>
        <taxon>Clostridia</taxon>
        <taxon>Lachnospirales</taxon>
        <taxon>Lachnospiraceae</taxon>
        <taxon>Anaerostipes</taxon>
    </lineage>
</organism>